<keyword evidence="1" id="KW-0472">Membrane</keyword>
<reference evidence="2" key="1">
    <citation type="submission" date="2018-05" db="EMBL/GenBank/DDBJ databases">
        <authorList>
            <person name="Lanie J.A."/>
            <person name="Ng W.-L."/>
            <person name="Kazmierczak K.M."/>
            <person name="Andrzejewski T.M."/>
            <person name="Davidsen T.M."/>
            <person name="Wayne K.J."/>
            <person name="Tettelin H."/>
            <person name="Glass J.I."/>
            <person name="Rusch D."/>
            <person name="Podicherti R."/>
            <person name="Tsui H.-C.T."/>
            <person name="Winkler M.E."/>
        </authorList>
    </citation>
    <scope>NUCLEOTIDE SEQUENCE</scope>
</reference>
<accession>A0A381UIG1</accession>
<organism evidence="2">
    <name type="scientific">marine metagenome</name>
    <dbReference type="NCBI Taxonomy" id="408172"/>
    <lineage>
        <taxon>unclassified sequences</taxon>
        <taxon>metagenomes</taxon>
        <taxon>ecological metagenomes</taxon>
    </lineage>
</organism>
<keyword evidence="1" id="KW-0812">Transmembrane</keyword>
<proteinExistence type="predicted"/>
<name>A0A381UIG1_9ZZZZ</name>
<protein>
    <submittedName>
        <fullName evidence="2">Uncharacterized protein</fullName>
    </submittedName>
</protein>
<dbReference type="AlphaFoldDB" id="A0A381UIG1"/>
<gene>
    <name evidence="2" type="ORF">METZ01_LOCUS80335</name>
</gene>
<feature type="transmembrane region" description="Helical" evidence="1">
    <location>
        <begin position="12"/>
        <end position="31"/>
    </location>
</feature>
<keyword evidence="1" id="KW-1133">Transmembrane helix</keyword>
<dbReference type="EMBL" id="UINC01006429">
    <property type="protein sequence ID" value="SVA27481.1"/>
    <property type="molecule type" value="Genomic_DNA"/>
</dbReference>
<evidence type="ECO:0000313" key="2">
    <source>
        <dbReference type="EMBL" id="SVA27481.1"/>
    </source>
</evidence>
<evidence type="ECO:0000256" key="1">
    <source>
        <dbReference type="SAM" id="Phobius"/>
    </source>
</evidence>
<sequence>MKEETEMIFTTALLVYTGVSFIGGSIIGLVIGNQVTRRNMRNQQAQEFEYWIGSFEDEGSSEFDITNATPFETINTDRYRGFPVVPIRR</sequence>